<accession>A0ABP0XWR1</accession>
<name>A0ABP0XWR1_9ROSI</name>
<keyword evidence="1" id="KW-0812">Transmembrane</keyword>
<dbReference type="Proteomes" id="UP001642487">
    <property type="component" value="Chromosome 11"/>
</dbReference>
<keyword evidence="1" id="KW-1133">Transmembrane helix</keyword>
<feature type="transmembrane region" description="Helical" evidence="1">
    <location>
        <begin position="73"/>
        <end position="95"/>
    </location>
</feature>
<keyword evidence="1" id="KW-0472">Membrane</keyword>
<dbReference type="EMBL" id="OZ021745">
    <property type="protein sequence ID" value="CAK9312600.1"/>
    <property type="molecule type" value="Genomic_DNA"/>
</dbReference>
<evidence type="ECO:0000313" key="2">
    <source>
        <dbReference type="EMBL" id="CAK9312600.1"/>
    </source>
</evidence>
<protein>
    <submittedName>
        <fullName evidence="2">Uncharacterized protein</fullName>
    </submittedName>
</protein>
<reference evidence="2 3" key="1">
    <citation type="submission" date="2024-03" db="EMBL/GenBank/DDBJ databases">
        <authorList>
            <person name="Gkanogiannis A."/>
            <person name="Becerra Lopez-Lavalle L."/>
        </authorList>
    </citation>
    <scope>NUCLEOTIDE SEQUENCE [LARGE SCALE GENOMIC DNA]</scope>
</reference>
<keyword evidence="3" id="KW-1185">Reference proteome</keyword>
<organism evidence="2 3">
    <name type="scientific">Citrullus colocynthis</name>
    <name type="common">colocynth</name>
    <dbReference type="NCBI Taxonomy" id="252529"/>
    <lineage>
        <taxon>Eukaryota</taxon>
        <taxon>Viridiplantae</taxon>
        <taxon>Streptophyta</taxon>
        <taxon>Embryophyta</taxon>
        <taxon>Tracheophyta</taxon>
        <taxon>Spermatophyta</taxon>
        <taxon>Magnoliopsida</taxon>
        <taxon>eudicotyledons</taxon>
        <taxon>Gunneridae</taxon>
        <taxon>Pentapetalae</taxon>
        <taxon>rosids</taxon>
        <taxon>fabids</taxon>
        <taxon>Cucurbitales</taxon>
        <taxon>Cucurbitaceae</taxon>
        <taxon>Benincaseae</taxon>
        <taxon>Citrullus</taxon>
    </lineage>
</organism>
<sequence>MFSSSKKKEKNRERHANFRVNEFPLALSIPLCASPRVVESLCDGLVIVLFVPKEYAIVMFFNASDILRCTHPLIRFLLLLYIVSFTASPFFPVLLPGLYGVRQHFCWFI</sequence>
<evidence type="ECO:0000313" key="3">
    <source>
        <dbReference type="Proteomes" id="UP001642487"/>
    </source>
</evidence>
<proteinExistence type="predicted"/>
<evidence type="ECO:0000256" key="1">
    <source>
        <dbReference type="SAM" id="Phobius"/>
    </source>
</evidence>
<gene>
    <name evidence="2" type="ORF">CITCOLO1_LOCUS4294</name>
</gene>